<comment type="similarity">
    <text evidence="5">Belongs to the peptidase T1A family.</text>
</comment>
<sequence length="221" mass="24453">MEAISHAGMAIGITSKDGIVLAAEKKTTSKLLENVSREKIYKLNETICCAVAGLTSDANTLINYTRVEAQRYLFRYDEPIPVEILVQDLCNLKQGYTQYGGMRPYGVSFLFAGWDEVHGFQLYQSDPSGNYSGWKAQCIGSNSSNGNQMLKTDYKEDCTLDEAKSLAVKVLAKTMDGTSLTNEKLEFATISMEDGKVVFKPYNDHQIDALLKKEGVRSADS</sequence>
<protein>
    <submittedName>
        <fullName evidence="6">Protein with putative role during mitosis</fullName>
    </submittedName>
</protein>
<dbReference type="GO" id="GO:0019773">
    <property type="term" value="C:proteasome core complex, alpha-subunit complex"/>
    <property type="evidence" value="ECO:0007669"/>
    <property type="project" value="UniProtKB-UniRule"/>
</dbReference>
<comment type="caution">
    <text evidence="6">The sequence shown here is derived from an EMBL/GenBank/DDBJ whole genome shotgun (WGS) entry which is preliminary data.</text>
</comment>
<dbReference type="PROSITE" id="PS51475">
    <property type="entry name" value="PROTEASOME_ALPHA_2"/>
    <property type="match status" value="1"/>
</dbReference>
<dbReference type="GO" id="GO:0005634">
    <property type="term" value="C:nucleus"/>
    <property type="evidence" value="ECO:0007669"/>
    <property type="project" value="UniProtKB-SubCell"/>
</dbReference>
<evidence type="ECO:0000313" key="7">
    <source>
        <dbReference type="Proteomes" id="UP001210925"/>
    </source>
</evidence>
<keyword evidence="7" id="KW-1185">Reference proteome</keyword>
<dbReference type="InterPro" id="IPR001353">
    <property type="entry name" value="Proteasome_sua/b"/>
</dbReference>
<gene>
    <name evidence="6" type="primary">PAC1_1</name>
    <name evidence="6" type="ORF">HK103_007555</name>
</gene>
<evidence type="ECO:0000313" key="6">
    <source>
        <dbReference type="EMBL" id="KAJ3254016.1"/>
    </source>
</evidence>
<dbReference type="GO" id="GO:0051603">
    <property type="term" value="P:proteolysis involved in protein catabolic process"/>
    <property type="evidence" value="ECO:0007669"/>
    <property type="project" value="InterPro"/>
</dbReference>
<dbReference type="FunFam" id="3.60.20.10:FF:000031">
    <property type="entry name" value="Proteasome subunit alpha type"/>
    <property type="match status" value="1"/>
</dbReference>
<comment type="subcellular location">
    <subcellularLocation>
        <location evidence="2">Nucleus</location>
    </subcellularLocation>
</comment>
<evidence type="ECO:0000256" key="3">
    <source>
        <dbReference type="ARBA" id="ARBA00022942"/>
    </source>
</evidence>
<comment type="function">
    <text evidence="1">The proteasome is a multicatalytic proteinase complex which is characterized by its ability to cleave peptides with Arg, Phe, Tyr, Leu, and Glu adjacent to the leaving group at neutral or slightly basic pH. The proteasome has an ATP-dependent proteolytic activity.</text>
</comment>
<keyword evidence="3 5" id="KW-0647">Proteasome</keyword>
<dbReference type="Proteomes" id="UP001210925">
    <property type="component" value="Unassembled WGS sequence"/>
</dbReference>
<organism evidence="6 7">
    <name type="scientific">Boothiomyces macroporosus</name>
    <dbReference type="NCBI Taxonomy" id="261099"/>
    <lineage>
        <taxon>Eukaryota</taxon>
        <taxon>Fungi</taxon>
        <taxon>Fungi incertae sedis</taxon>
        <taxon>Chytridiomycota</taxon>
        <taxon>Chytridiomycota incertae sedis</taxon>
        <taxon>Chytridiomycetes</taxon>
        <taxon>Rhizophydiales</taxon>
        <taxon>Terramycetaceae</taxon>
        <taxon>Boothiomyces</taxon>
    </lineage>
</organism>
<dbReference type="Pfam" id="PF00227">
    <property type="entry name" value="Proteasome"/>
    <property type="match status" value="1"/>
</dbReference>
<evidence type="ECO:0000256" key="5">
    <source>
        <dbReference type="PROSITE-ProRule" id="PRU00808"/>
    </source>
</evidence>
<accession>A0AAD5Y1P9</accession>
<name>A0AAD5Y1P9_9FUNG</name>
<dbReference type="EMBL" id="JADGKB010000094">
    <property type="protein sequence ID" value="KAJ3254016.1"/>
    <property type="molecule type" value="Genomic_DNA"/>
</dbReference>
<dbReference type="AlphaFoldDB" id="A0AAD5Y1P9"/>
<keyword evidence="4" id="KW-0539">Nucleus</keyword>
<dbReference type="InterPro" id="IPR023332">
    <property type="entry name" value="Proteasome_alpha-type"/>
</dbReference>
<dbReference type="InterPro" id="IPR050115">
    <property type="entry name" value="Proteasome_alpha"/>
</dbReference>
<reference evidence="6" key="1">
    <citation type="submission" date="2020-05" db="EMBL/GenBank/DDBJ databases">
        <title>Phylogenomic resolution of chytrid fungi.</title>
        <authorList>
            <person name="Stajich J.E."/>
            <person name="Amses K."/>
            <person name="Simmons R."/>
            <person name="Seto K."/>
            <person name="Myers J."/>
            <person name="Bonds A."/>
            <person name="Quandt C.A."/>
            <person name="Barry K."/>
            <person name="Liu P."/>
            <person name="Grigoriev I."/>
            <person name="Longcore J.E."/>
            <person name="James T.Y."/>
        </authorList>
    </citation>
    <scope>NUCLEOTIDE SEQUENCE</scope>
    <source>
        <strain evidence="6">PLAUS21</strain>
    </source>
</reference>
<dbReference type="SUPFAM" id="SSF56235">
    <property type="entry name" value="N-terminal nucleophile aminohydrolases (Ntn hydrolases)"/>
    <property type="match status" value="1"/>
</dbReference>
<proteinExistence type="inferred from homology"/>
<evidence type="ECO:0000256" key="2">
    <source>
        <dbReference type="ARBA" id="ARBA00004123"/>
    </source>
</evidence>
<evidence type="ECO:0000256" key="4">
    <source>
        <dbReference type="ARBA" id="ARBA00023242"/>
    </source>
</evidence>
<evidence type="ECO:0000256" key="1">
    <source>
        <dbReference type="ARBA" id="ARBA00002000"/>
    </source>
</evidence>
<dbReference type="PANTHER" id="PTHR11599">
    <property type="entry name" value="PROTEASOME SUBUNIT ALPHA/BETA"/>
    <property type="match status" value="1"/>
</dbReference>
<dbReference type="InterPro" id="IPR029055">
    <property type="entry name" value="Ntn_hydrolases_N"/>
</dbReference>
<dbReference type="Gene3D" id="3.60.20.10">
    <property type="entry name" value="Glutamine Phosphoribosylpyrophosphate, subunit 1, domain 1"/>
    <property type="match status" value="1"/>
</dbReference>